<dbReference type="EMBL" id="CAOQHR010000002">
    <property type="protein sequence ID" value="CAI6316475.1"/>
    <property type="molecule type" value="Genomic_DNA"/>
</dbReference>
<comment type="caution">
    <text evidence="2">The sequence shown here is derived from an EMBL/GenBank/DDBJ whole genome shotgun (WGS) entry which is preliminary data.</text>
</comment>
<evidence type="ECO:0000313" key="2">
    <source>
        <dbReference type="EMBL" id="CAI6316475.1"/>
    </source>
</evidence>
<dbReference type="InterPro" id="IPR056024">
    <property type="entry name" value="DUF7605"/>
</dbReference>
<dbReference type="PANTHER" id="PTHR36681:SF3">
    <property type="entry name" value="NUCLEAR GTPASE, GERMINAL CENTER-ASSOCIATED, TANDEM DUPLICATE 3"/>
    <property type="match status" value="1"/>
</dbReference>
<reference evidence="2" key="1">
    <citation type="submission" date="2023-01" db="EMBL/GenBank/DDBJ databases">
        <authorList>
            <person name="Van Ghelder C."/>
            <person name="Rancurel C."/>
        </authorList>
    </citation>
    <scope>NUCLEOTIDE SEQUENCE</scope>
    <source>
        <strain evidence="2">CNCM I-4278</strain>
    </source>
</reference>
<protein>
    <recommendedName>
        <fullName evidence="1">DUF7605 domain-containing protein</fullName>
    </recommendedName>
</protein>
<dbReference type="Pfam" id="PF24564">
    <property type="entry name" value="DUF7605"/>
    <property type="match status" value="1"/>
</dbReference>
<gene>
    <name evidence="2" type="ORF">PDIGIT_LOCUS3425</name>
</gene>
<keyword evidence="3" id="KW-1185">Reference proteome</keyword>
<accession>A0A9W4U7D0</accession>
<sequence length="707" mass="81113">MIKKYFADCISKIDTPNDADGEERDLLDFMSSTALTALVALFREHKDFQTAETAEEYLRDLEREDRPAILRDLLRWNDNIRGRFMQDDSDELCLEASTARDLKNMIQPYTSTAETERFEAPTHKCCPWPLVKKVETSFDSTLLSKNISIADCPGTSDINSARVEYTKTYLEDCDVTIIVNKIERVIDDRSMWENIKAAYRRKRSGSVIVICTGSDVINLNGNQGFLSTPVEAELLAKIKEDEDIINERLRKINQSLRNVNKGSITALRLIQRQSICAVKKKAIQRRTFEARVKARNRYVKENIQRRYTEMTNDHTTLPVFCVSSTMFSAYLSGYQKSDPPQLTMEGTGILAARDHVISIPSTGQFNSLHYHCQKSLDRMMTTVEISCSSTKLSRQKALNKIINDARENLEDTVAQISKQFLANEFRSLLEIMSDNQAKWIIQAGRLCSQWAQLKTGSYRAFLKKGGKHGTKVVPYRNWNEDLCEVVRADLETAFDEFSEHQCKELAERITSKIVESIRILQRELDRNPATVLSDTVQAFQKNLKQRGEQIQELCWRFRDSLREDFLKIQLRAYTDGPKHYLSDALEKVYEEALNAKKVPGKLIHRVRCEALQSRVCAHNGIFKEIHAGVKSQFNADFQIDINELVEGIDEIFAETQHDINLVCKNNEDDSEEAKAFRADLAAMLPTQKTFLKENIQDLLEQCKKAQF</sequence>
<name>A0A9W4U7D0_9PLEO</name>
<dbReference type="AlphaFoldDB" id="A0A9W4U7D0"/>
<dbReference type="PANTHER" id="PTHR36681">
    <property type="entry name" value="NUCLEAR GTPASE, GERMINAL CENTER-ASSOCIATED, TANDEM DUPLICATE 3"/>
    <property type="match status" value="1"/>
</dbReference>
<evidence type="ECO:0000313" key="3">
    <source>
        <dbReference type="Proteomes" id="UP001152607"/>
    </source>
</evidence>
<dbReference type="Proteomes" id="UP001152607">
    <property type="component" value="Unassembled WGS sequence"/>
</dbReference>
<organism evidence="2 3">
    <name type="scientific">Periconia digitata</name>
    <dbReference type="NCBI Taxonomy" id="1303443"/>
    <lineage>
        <taxon>Eukaryota</taxon>
        <taxon>Fungi</taxon>
        <taxon>Dikarya</taxon>
        <taxon>Ascomycota</taxon>
        <taxon>Pezizomycotina</taxon>
        <taxon>Dothideomycetes</taxon>
        <taxon>Pleosporomycetidae</taxon>
        <taxon>Pleosporales</taxon>
        <taxon>Massarineae</taxon>
        <taxon>Periconiaceae</taxon>
        <taxon>Periconia</taxon>
    </lineage>
</organism>
<dbReference type="OrthoDB" id="5427350at2759"/>
<evidence type="ECO:0000259" key="1">
    <source>
        <dbReference type="Pfam" id="PF24564"/>
    </source>
</evidence>
<feature type="domain" description="DUF7605" evidence="1">
    <location>
        <begin position="435"/>
        <end position="595"/>
    </location>
</feature>
<proteinExistence type="predicted"/>